<dbReference type="Proteomes" id="UP000774617">
    <property type="component" value="Unassembled WGS sequence"/>
</dbReference>
<name>A0ABQ8GCX9_9PEZI</name>
<reference evidence="2 3" key="1">
    <citation type="journal article" date="2021" name="Nat. Commun.">
        <title>Genetic determinants of endophytism in the Arabidopsis root mycobiome.</title>
        <authorList>
            <person name="Mesny F."/>
            <person name="Miyauchi S."/>
            <person name="Thiergart T."/>
            <person name="Pickel B."/>
            <person name="Atanasova L."/>
            <person name="Karlsson M."/>
            <person name="Huettel B."/>
            <person name="Barry K.W."/>
            <person name="Haridas S."/>
            <person name="Chen C."/>
            <person name="Bauer D."/>
            <person name="Andreopoulos W."/>
            <person name="Pangilinan J."/>
            <person name="LaButti K."/>
            <person name="Riley R."/>
            <person name="Lipzen A."/>
            <person name="Clum A."/>
            <person name="Drula E."/>
            <person name="Henrissat B."/>
            <person name="Kohler A."/>
            <person name="Grigoriev I.V."/>
            <person name="Martin F.M."/>
            <person name="Hacquard S."/>
        </authorList>
    </citation>
    <scope>NUCLEOTIDE SEQUENCE [LARGE SCALE GENOMIC DNA]</scope>
    <source>
        <strain evidence="2 3">MPI-SDFR-AT-0080</strain>
    </source>
</reference>
<evidence type="ECO:0000256" key="1">
    <source>
        <dbReference type="SAM" id="SignalP"/>
    </source>
</evidence>
<dbReference type="EMBL" id="JAGTJR010000011">
    <property type="protein sequence ID" value="KAH7052187.1"/>
    <property type="molecule type" value="Genomic_DNA"/>
</dbReference>
<comment type="caution">
    <text evidence="2">The sequence shown here is derived from an EMBL/GenBank/DDBJ whole genome shotgun (WGS) entry which is preliminary data.</text>
</comment>
<evidence type="ECO:0000313" key="2">
    <source>
        <dbReference type="EMBL" id="KAH7052187.1"/>
    </source>
</evidence>
<evidence type="ECO:0000313" key="3">
    <source>
        <dbReference type="Proteomes" id="UP000774617"/>
    </source>
</evidence>
<sequence>MKCFGSILSFTFLIALSAATPVQPRQAYDAPTPTLPSSTPSSSATCTCEPRICIQSWPDSCLCANKGKQECYEKCGGEKPVFQEC</sequence>
<accession>A0ABQ8GCX9</accession>
<protein>
    <submittedName>
        <fullName evidence="2">Uncharacterized protein</fullName>
    </submittedName>
</protein>
<gene>
    <name evidence="2" type="ORF">B0J12DRAFT_739745</name>
</gene>
<keyword evidence="1" id="KW-0732">Signal</keyword>
<organism evidence="2 3">
    <name type="scientific">Macrophomina phaseolina</name>
    <dbReference type="NCBI Taxonomy" id="35725"/>
    <lineage>
        <taxon>Eukaryota</taxon>
        <taxon>Fungi</taxon>
        <taxon>Dikarya</taxon>
        <taxon>Ascomycota</taxon>
        <taxon>Pezizomycotina</taxon>
        <taxon>Dothideomycetes</taxon>
        <taxon>Dothideomycetes incertae sedis</taxon>
        <taxon>Botryosphaeriales</taxon>
        <taxon>Botryosphaeriaceae</taxon>
        <taxon>Macrophomina</taxon>
    </lineage>
</organism>
<proteinExistence type="predicted"/>
<keyword evidence="3" id="KW-1185">Reference proteome</keyword>
<feature type="signal peptide" evidence="1">
    <location>
        <begin position="1"/>
        <end position="19"/>
    </location>
</feature>
<feature type="chain" id="PRO_5046810384" evidence="1">
    <location>
        <begin position="20"/>
        <end position="85"/>
    </location>
</feature>